<gene>
    <name evidence="2" type="ORF">ACFFR3_32695</name>
</gene>
<protein>
    <submittedName>
        <fullName evidence="2">Alpha/beta fold hydrolase</fullName>
    </submittedName>
</protein>
<dbReference type="SUPFAM" id="SSF53474">
    <property type="entry name" value="alpha/beta-Hydrolases"/>
    <property type="match status" value="1"/>
</dbReference>
<comment type="caution">
    <text evidence="2">The sequence shown here is derived from an EMBL/GenBank/DDBJ whole genome shotgun (WGS) entry which is preliminary data.</text>
</comment>
<dbReference type="InterPro" id="IPR000073">
    <property type="entry name" value="AB_hydrolase_1"/>
</dbReference>
<accession>A0ABV5NVQ4</accession>
<evidence type="ECO:0000313" key="2">
    <source>
        <dbReference type="EMBL" id="MFB9474276.1"/>
    </source>
</evidence>
<evidence type="ECO:0000313" key="3">
    <source>
        <dbReference type="Proteomes" id="UP001589568"/>
    </source>
</evidence>
<keyword evidence="2" id="KW-0378">Hydrolase</keyword>
<dbReference type="PANTHER" id="PTHR37017">
    <property type="entry name" value="AB HYDROLASE-1 DOMAIN-CONTAINING PROTEIN-RELATED"/>
    <property type="match status" value="1"/>
</dbReference>
<dbReference type="EMBL" id="JBHMCF010000038">
    <property type="protein sequence ID" value="MFB9474276.1"/>
    <property type="molecule type" value="Genomic_DNA"/>
</dbReference>
<dbReference type="Pfam" id="PF12697">
    <property type="entry name" value="Abhydrolase_6"/>
    <property type="match status" value="1"/>
</dbReference>
<dbReference type="GO" id="GO:0016787">
    <property type="term" value="F:hydrolase activity"/>
    <property type="evidence" value="ECO:0007669"/>
    <property type="project" value="UniProtKB-KW"/>
</dbReference>
<evidence type="ECO:0000259" key="1">
    <source>
        <dbReference type="Pfam" id="PF12697"/>
    </source>
</evidence>
<dbReference type="Gene3D" id="3.40.50.1820">
    <property type="entry name" value="alpha/beta hydrolase"/>
    <property type="match status" value="1"/>
</dbReference>
<sequence>MSDISTFVLVPGAWQAGWVWQPVARRLRAAGHEAVTLTLPGLADGDRRDGRHLSETVDHVVAEIERRDLHDVVLVGHSWGGYPITGAAHRVAHRLARIVYYNAFVPARGVPFVDENAEYAAIMRAAIDASPDGSVEVAFEQVPVLVPELPEAARRIFHELLGPQPGAYFLEPLDVPDVTGLGKPLSYVLGADDHALARPGDELAARIGLTPTMVPGGHQGMLTYPDEVTRALLA</sequence>
<organism evidence="2 3">
    <name type="scientific">Nonomuraea salmonea</name>
    <dbReference type="NCBI Taxonomy" id="46181"/>
    <lineage>
        <taxon>Bacteria</taxon>
        <taxon>Bacillati</taxon>
        <taxon>Actinomycetota</taxon>
        <taxon>Actinomycetes</taxon>
        <taxon>Streptosporangiales</taxon>
        <taxon>Streptosporangiaceae</taxon>
        <taxon>Nonomuraea</taxon>
    </lineage>
</organism>
<reference evidence="2 3" key="1">
    <citation type="submission" date="2024-09" db="EMBL/GenBank/DDBJ databases">
        <authorList>
            <person name="Sun Q."/>
            <person name="Mori K."/>
        </authorList>
    </citation>
    <scope>NUCLEOTIDE SEQUENCE [LARGE SCALE GENOMIC DNA]</scope>
    <source>
        <strain evidence="2 3">JCM 3324</strain>
    </source>
</reference>
<proteinExistence type="predicted"/>
<dbReference type="Proteomes" id="UP001589568">
    <property type="component" value="Unassembled WGS sequence"/>
</dbReference>
<dbReference type="PANTHER" id="PTHR37017:SF11">
    <property type="entry name" value="ESTERASE_LIPASE_THIOESTERASE DOMAIN-CONTAINING PROTEIN"/>
    <property type="match status" value="1"/>
</dbReference>
<feature type="domain" description="AB hydrolase-1" evidence="1">
    <location>
        <begin position="7"/>
        <end position="230"/>
    </location>
</feature>
<dbReference type="InterPro" id="IPR052897">
    <property type="entry name" value="Sec-Metab_Biosynth_Hydrolase"/>
</dbReference>
<name>A0ABV5NVQ4_9ACTN</name>
<dbReference type="RefSeq" id="WP_379484394.1">
    <property type="nucleotide sequence ID" value="NZ_JBHMCF010000038.1"/>
</dbReference>
<dbReference type="InterPro" id="IPR029058">
    <property type="entry name" value="AB_hydrolase_fold"/>
</dbReference>
<keyword evidence="3" id="KW-1185">Reference proteome</keyword>